<comment type="similarity">
    <text evidence="4">Belongs to the class-IV pyridoxal-phosphate-dependent aminotransferase family.</text>
</comment>
<name>A0A290Q7G0_9BACT</name>
<evidence type="ECO:0000256" key="7">
    <source>
        <dbReference type="ARBA" id="ARBA00048798"/>
    </source>
</evidence>
<dbReference type="EMBL" id="CP023344">
    <property type="protein sequence ID" value="ATC64589.1"/>
    <property type="molecule type" value="Genomic_DNA"/>
</dbReference>
<dbReference type="Pfam" id="PF01063">
    <property type="entry name" value="Aminotran_4"/>
    <property type="match status" value="1"/>
</dbReference>
<evidence type="ECO:0000256" key="3">
    <source>
        <dbReference type="ARBA" id="ARBA00005072"/>
    </source>
</evidence>
<evidence type="ECO:0000256" key="6">
    <source>
        <dbReference type="ARBA" id="ARBA00048212"/>
    </source>
</evidence>
<dbReference type="InterPro" id="IPR043132">
    <property type="entry name" value="BCAT-like_C"/>
</dbReference>
<comment type="catalytic activity">
    <reaction evidence="6">
        <text>L-valine + 2-oxoglutarate = 3-methyl-2-oxobutanoate + L-glutamate</text>
        <dbReference type="Rhea" id="RHEA:24813"/>
        <dbReference type="ChEBI" id="CHEBI:11851"/>
        <dbReference type="ChEBI" id="CHEBI:16810"/>
        <dbReference type="ChEBI" id="CHEBI:29985"/>
        <dbReference type="ChEBI" id="CHEBI:57762"/>
        <dbReference type="EC" id="2.6.1.42"/>
    </reaction>
</comment>
<evidence type="ECO:0000256" key="8">
    <source>
        <dbReference type="ARBA" id="ARBA00049229"/>
    </source>
</evidence>
<dbReference type="InterPro" id="IPR043131">
    <property type="entry name" value="BCAT-like_N"/>
</dbReference>
<dbReference type="InterPro" id="IPR001544">
    <property type="entry name" value="Aminotrans_IV"/>
</dbReference>
<dbReference type="PANTHER" id="PTHR42743">
    <property type="entry name" value="AMINO-ACID AMINOTRANSFERASE"/>
    <property type="match status" value="1"/>
</dbReference>
<dbReference type="EC" id="2.6.1.42" evidence="5"/>
<protein>
    <recommendedName>
        <fullName evidence="5">branched-chain-amino-acid transaminase</fullName>
        <ecNumber evidence="5">2.6.1.42</ecNumber>
    </recommendedName>
</protein>
<dbReference type="Gene3D" id="3.30.470.10">
    <property type="match status" value="1"/>
</dbReference>
<comment type="pathway">
    <text evidence="1">Amino-acid biosynthesis; L-isoleucine biosynthesis; L-isoleucine from 2-oxobutanoate: step 4/4.</text>
</comment>
<evidence type="ECO:0000256" key="4">
    <source>
        <dbReference type="ARBA" id="ARBA00009320"/>
    </source>
</evidence>
<sequence>MRVRSGRVEFLERHAARLERDAKAVGLAAGLGTTGLAGRCAACVAANGVVDGGVKVVWFAGEGGLAEEVISNRPHAYGVEAVARGFRLITRRCEAREARVWWRHKTLDYGVHAEAKRAAVAAGFDDALWIDEGGRVLEAATTTVFAVFRDEIVTPEVSAGLLPGVAREVVLGLEGISRPVRAGELTEVRLREAAEIFVTNALMGVMPVRGWDARAFDVSRCVVTREVAVAFDRAALGLLP</sequence>
<dbReference type="InterPro" id="IPR050571">
    <property type="entry name" value="Class-IV_PLP-Dep_Aminotrnsfr"/>
</dbReference>
<comment type="catalytic activity">
    <reaction evidence="8">
        <text>L-leucine + 2-oxoglutarate = 4-methyl-2-oxopentanoate + L-glutamate</text>
        <dbReference type="Rhea" id="RHEA:18321"/>
        <dbReference type="ChEBI" id="CHEBI:16810"/>
        <dbReference type="ChEBI" id="CHEBI:17865"/>
        <dbReference type="ChEBI" id="CHEBI:29985"/>
        <dbReference type="ChEBI" id="CHEBI:57427"/>
        <dbReference type="EC" id="2.6.1.42"/>
    </reaction>
</comment>
<organism evidence="9 10">
    <name type="scientific">Nibricoccus aquaticus</name>
    <dbReference type="NCBI Taxonomy" id="2576891"/>
    <lineage>
        <taxon>Bacteria</taxon>
        <taxon>Pseudomonadati</taxon>
        <taxon>Verrucomicrobiota</taxon>
        <taxon>Opitutia</taxon>
        <taxon>Opitutales</taxon>
        <taxon>Opitutaceae</taxon>
        <taxon>Nibricoccus</taxon>
    </lineage>
</organism>
<dbReference type="InterPro" id="IPR036038">
    <property type="entry name" value="Aminotransferase-like"/>
</dbReference>
<evidence type="ECO:0000313" key="10">
    <source>
        <dbReference type="Proteomes" id="UP000217265"/>
    </source>
</evidence>
<reference evidence="9 10" key="1">
    <citation type="submission" date="2017-09" db="EMBL/GenBank/DDBJ databases">
        <title>Complete genome sequence of Verrucomicrobial strain HZ-65, isolated from freshwater.</title>
        <authorList>
            <person name="Choi A."/>
        </authorList>
    </citation>
    <scope>NUCLEOTIDE SEQUENCE [LARGE SCALE GENOMIC DNA]</scope>
    <source>
        <strain evidence="9 10">HZ-65</strain>
    </source>
</reference>
<dbReference type="SUPFAM" id="SSF56752">
    <property type="entry name" value="D-aminoacid aminotransferase-like PLP-dependent enzymes"/>
    <property type="match status" value="1"/>
</dbReference>
<dbReference type="Gene3D" id="3.20.10.10">
    <property type="entry name" value="D-amino Acid Aminotransferase, subunit A, domain 2"/>
    <property type="match status" value="1"/>
</dbReference>
<dbReference type="GO" id="GO:0046394">
    <property type="term" value="P:carboxylic acid biosynthetic process"/>
    <property type="evidence" value="ECO:0007669"/>
    <property type="project" value="UniProtKB-ARBA"/>
</dbReference>
<gene>
    <name evidence="9" type="ORF">CMV30_11835</name>
</gene>
<dbReference type="AlphaFoldDB" id="A0A290Q7G0"/>
<keyword evidence="10" id="KW-1185">Reference proteome</keyword>
<dbReference type="PANTHER" id="PTHR42743:SF11">
    <property type="entry name" value="AMINODEOXYCHORISMATE LYASE"/>
    <property type="match status" value="1"/>
</dbReference>
<proteinExistence type="inferred from homology"/>
<comment type="pathway">
    <text evidence="3">Amino-acid biosynthesis; L-leucine biosynthesis; L-leucine from 3-methyl-2-oxobutanoate: step 4/4.</text>
</comment>
<dbReference type="GO" id="GO:0004084">
    <property type="term" value="F:branched-chain-amino-acid transaminase activity"/>
    <property type="evidence" value="ECO:0007669"/>
    <property type="project" value="UniProtKB-EC"/>
</dbReference>
<evidence type="ECO:0000256" key="2">
    <source>
        <dbReference type="ARBA" id="ARBA00004931"/>
    </source>
</evidence>
<accession>A0A290Q7G0</accession>
<evidence type="ECO:0000256" key="5">
    <source>
        <dbReference type="ARBA" id="ARBA00013053"/>
    </source>
</evidence>
<evidence type="ECO:0000313" key="9">
    <source>
        <dbReference type="EMBL" id="ATC64589.1"/>
    </source>
</evidence>
<comment type="catalytic activity">
    <reaction evidence="7">
        <text>L-isoleucine + 2-oxoglutarate = (S)-3-methyl-2-oxopentanoate + L-glutamate</text>
        <dbReference type="Rhea" id="RHEA:24801"/>
        <dbReference type="ChEBI" id="CHEBI:16810"/>
        <dbReference type="ChEBI" id="CHEBI:29985"/>
        <dbReference type="ChEBI" id="CHEBI:35146"/>
        <dbReference type="ChEBI" id="CHEBI:58045"/>
        <dbReference type="EC" id="2.6.1.42"/>
    </reaction>
</comment>
<dbReference type="Proteomes" id="UP000217265">
    <property type="component" value="Chromosome"/>
</dbReference>
<dbReference type="KEGG" id="vbh:CMV30_11835"/>
<comment type="pathway">
    <text evidence="2">Amino-acid biosynthesis; L-valine biosynthesis; L-valine from pyruvate: step 4/4.</text>
</comment>
<evidence type="ECO:0000256" key="1">
    <source>
        <dbReference type="ARBA" id="ARBA00004824"/>
    </source>
</evidence>